<dbReference type="NCBIfam" id="TIGR01900">
    <property type="entry name" value="dapE-gram_pos"/>
    <property type="match status" value="1"/>
</dbReference>
<dbReference type="EC" id="3.5.1.18" evidence="3"/>
<dbReference type="GO" id="GO:0009014">
    <property type="term" value="F:succinyl-diaminopimelate desuccinylase activity"/>
    <property type="evidence" value="ECO:0007669"/>
    <property type="project" value="UniProtKB-UniRule"/>
</dbReference>
<evidence type="ECO:0000256" key="1">
    <source>
        <dbReference type="ARBA" id="ARBA00022723"/>
    </source>
</evidence>
<dbReference type="Gene3D" id="3.30.70.360">
    <property type="match status" value="1"/>
</dbReference>
<proteinExistence type="predicted"/>
<dbReference type="InterPro" id="IPR011650">
    <property type="entry name" value="Peptidase_M20_dimer"/>
</dbReference>
<evidence type="ECO:0000256" key="2">
    <source>
        <dbReference type="ARBA" id="ARBA00022801"/>
    </source>
</evidence>
<keyword evidence="2 5" id="KW-0378">Hydrolase</keyword>
<dbReference type="InterPro" id="IPR050072">
    <property type="entry name" value="Peptidase_M20A"/>
</dbReference>
<dbReference type="SUPFAM" id="SSF55031">
    <property type="entry name" value="Bacterial exopeptidase dimerisation domain"/>
    <property type="match status" value="1"/>
</dbReference>
<dbReference type="InterPro" id="IPR010174">
    <property type="entry name" value="Succinyl-DAP_deSuclase_DapE"/>
</dbReference>
<evidence type="ECO:0000259" key="4">
    <source>
        <dbReference type="Pfam" id="PF07687"/>
    </source>
</evidence>
<sequence length="353" mass="37224">MTPPRQLAELLLSLINIPSVSREEQEVTGWIAQQVAARDGLEVVHRQADAIVFGLGGQPDVVLAGHSDTVPEQGNLPGRIEAGEVFGLGAADMKGALAVMLALAAELAAGTARRLNPLFVIFGREEVALAESVLSGLFRSCPAILTAQLALVMEPTANQLQAGCLGNIMAELSFAGVAAHSARPWLGRNAIHEAVRGLRRLAELEPQAVVLDGLEFREVVSVTEIRGGVAGNVVPDSCVSGLNFRFAGNRTPAEAEARLRELVGPAGELTISSNAPGAAVNLRNPLLQRLRDTRGLSLEPKQAWTPVAEFAAQGVDAINFGPGDPGLAHRRDERVSIEALGTSLSILREYICG</sequence>
<dbReference type="Pfam" id="PF07687">
    <property type="entry name" value="M20_dimer"/>
    <property type="match status" value="1"/>
</dbReference>
<dbReference type="EMBL" id="JAEKNQ010000028">
    <property type="protein sequence ID" value="MBJ7602940.1"/>
    <property type="molecule type" value="Genomic_DNA"/>
</dbReference>
<organism evidence="5 6">
    <name type="scientific">Candidatus Dormiibacter inghamiae</name>
    <dbReference type="NCBI Taxonomy" id="3127013"/>
    <lineage>
        <taxon>Bacteria</taxon>
        <taxon>Bacillati</taxon>
        <taxon>Candidatus Dormiibacterota</taxon>
        <taxon>Candidatus Dormibacteria</taxon>
        <taxon>Candidatus Dormibacterales</taxon>
        <taxon>Candidatus Dormibacteraceae</taxon>
        <taxon>Candidatus Dormiibacter</taxon>
    </lineage>
</organism>
<comment type="caution">
    <text evidence="5">The sequence shown here is derived from an EMBL/GenBank/DDBJ whole genome shotgun (WGS) entry which is preliminary data.</text>
</comment>
<accession>A0A934KIZ0</accession>
<protein>
    <recommendedName>
        <fullName evidence="3">Succinyl-diaminopimelate desuccinylase</fullName>
        <ecNumber evidence="3">3.5.1.18</ecNumber>
    </recommendedName>
</protein>
<dbReference type="RefSeq" id="WP_338178104.1">
    <property type="nucleotide sequence ID" value="NZ_JAEKNQ010000028.1"/>
</dbReference>
<reference evidence="5 6" key="1">
    <citation type="submission" date="2020-10" db="EMBL/GenBank/DDBJ databases">
        <title>Ca. Dormibacterota MAGs.</title>
        <authorList>
            <person name="Montgomery K."/>
        </authorList>
    </citation>
    <scope>NUCLEOTIDE SEQUENCE [LARGE SCALE GENOMIC DNA]</scope>
    <source>
        <strain evidence="5">SC8811_S16_3</strain>
    </source>
</reference>
<dbReference type="SUPFAM" id="SSF53187">
    <property type="entry name" value="Zn-dependent exopeptidases"/>
    <property type="match status" value="1"/>
</dbReference>
<gene>
    <name evidence="5" type="primary">dapE</name>
    <name evidence="5" type="ORF">JF888_07080</name>
</gene>
<evidence type="ECO:0000313" key="6">
    <source>
        <dbReference type="Proteomes" id="UP000620075"/>
    </source>
</evidence>
<dbReference type="GO" id="GO:0009089">
    <property type="term" value="P:lysine biosynthetic process via diaminopimelate"/>
    <property type="evidence" value="ECO:0007669"/>
    <property type="project" value="UniProtKB-UniRule"/>
</dbReference>
<name>A0A934KIZ0_9BACT</name>
<dbReference type="InterPro" id="IPR002933">
    <property type="entry name" value="Peptidase_M20"/>
</dbReference>
<keyword evidence="1" id="KW-0479">Metal-binding</keyword>
<dbReference type="PANTHER" id="PTHR43808:SF31">
    <property type="entry name" value="N-ACETYL-L-CITRULLINE DEACETYLASE"/>
    <property type="match status" value="1"/>
</dbReference>
<dbReference type="AlphaFoldDB" id="A0A934KIZ0"/>
<dbReference type="InterPro" id="IPR036264">
    <property type="entry name" value="Bact_exopeptidase_dim_dom"/>
</dbReference>
<dbReference type="Pfam" id="PF01546">
    <property type="entry name" value="Peptidase_M20"/>
    <property type="match status" value="1"/>
</dbReference>
<dbReference type="GO" id="GO:0006526">
    <property type="term" value="P:L-arginine biosynthetic process"/>
    <property type="evidence" value="ECO:0007669"/>
    <property type="project" value="TreeGrafter"/>
</dbReference>
<dbReference type="Proteomes" id="UP000620075">
    <property type="component" value="Unassembled WGS sequence"/>
</dbReference>
<evidence type="ECO:0000313" key="5">
    <source>
        <dbReference type="EMBL" id="MBJ7602940.1"/>
    </source>
</evidence>
<dbReference type="GO" id="GO:0008777">
    <property type="term" value="F:acetylornithine deacetylase activity"/>
    <property type="evidence" value="ECO:0007669"/>
    <property type="project" value="TreeGrafter"/>
</dbReference>
<feature type="domain" description="Peptidase M20 dimerisation" evidence="4">
    <location>
        <begin position="166"/>
        <end position="264"/>
    </location>
</feature>
<dbReference type="Gene3D" id="3.40.630.10">
    <property type="entry name" value="Zn peptidases"/>
    <property type="match status" value="1"/>
</dbReference>
<evidence type="ECO:0000256" key="3">
    <source>
        <dbReference type="NCBIfam" id="TIGR01900"/>
    </source>
</evidence>
<dbReference type="GO" id="GO:0046872">
    <property type="term" value="F:metal ion binding"/>
    <property type="evidence" value="ECO:0007669"/>
    <property type="project" value="UniProtKB-KW"/>
</dbReference>
<dbReference type="PANTHER" id="PTHR43808">
    <property type="entry name" value="ACETYLORNITHINE DEACETYLASE"/>
    <property type="match status" value="1"/>
</dbReference>